<dbReference type="EC" id="2.7.13.3" evidence="2"/>
<evidence type="ECO:0000256" key="5">
    <source>
        <dbReference type="ARBA" id="ARBA00022777"/>
    </source>
</evidence>
<evidence type="ECO:0000259" key="8">
    <source>
        <dbReference type="PROSITE" id="PS50109"/>
    </source>
</evidence>
<evidence type="ECO:0000313" key="9">
    <source>
        <dbReference type="EMBL" id="GEP41273.1"/>
    </source>
</evidence>
<protein>
    <recommendedName>
        <fullName evidence="2">histidine kinase</fullName>
        <ecNumber evidence="2">2.7.13.3</ecNumber>
    </recommendedName>
</protein>
<evidence type="ECO:0000313" key="10">
    <source>
        <dbReference type="Proteomes" id="UP000321577"/>
    </source>
</evidence>
<dbReference type="Gene3D" id="3.30.565.10">
    <property type="entry name" value="Histidine kinase-like ATPase, C-terminal domain"/>
    <property type="match status" value="1"/>
</dbReference>
<reference evidence="9 10" key="1">
    <citation type="submission" date="2019-07" db="EMBL/GenBank/DDBJ databases">
        <title>Whole genome shotgun sequence of Brevifollis gellanilyticus NBRC 108608.</title>
        <authorList>
            <person name="Hosoyama A."/>
            <person name="Uohara A."/>
            <person name="Ohji S."/>
            <person name="Ichikawa N."/>
        </authorList>
    </citation>
    <scope>NUCLEOTIDE SEQUENCE [LARGE SCALE GENOMIC DNA]</scope>
    <source>
        <strain evidence="9 10">NBRC 108608</strain>
    </source>
</reference>
<evidence type="ECO:0000256" key="4">
    <source>
        <dbReference type="ARBA" id="ARBA00022679"/>
    </source>
</evidence>
<feature type="domain" description="Histidine kinase" evidence="8">
    <location>
        <begin position="480"/>
        <end position="696"/>
    </location>
</feature>
<dbReference type="Pfam" id="PF00512">
    <property type="entry name" value="HisKA"/>
    <property type="match status" value="1"/>
</dbReference>
<evidence type="ECO:0000256" key="1">
    <source>
        <dbReference type="ARBA" id="ARBA00000085"/>
    </source>
</evidence>
<dbReference type="GO" id="GO:0000155">
    <property type="term" value="F:phosphorelay sensor kinase activity"/>
    <property type="evidence" value="ECO:0007669"/>
    <property type="project" value="InterPro"/>
</dbReference>
<dbReference type="Gene3D" id="1.10.287.130">
    <property type="match status" value="1"/>
</dbReference>
<dbReference type="Pfam" id="PF02518">
    <property type="entry name" value="HATPase_c"/>
    <property type="match status" value="1"/>
</dbReference>
<keyword evidence="7" id="KW-0812">Transmembrane</keyword>
<accession>A0A512M3H4</accession>
<dbReference type="AlphaFoldDB" id="A0A512M3H4"/>
<comment type="catalytic activity">
    <reaction evidence="1">
        <text>ATP + protein L-histidine = ADP + protein N-phospho-L-histidine.</text>
        <dbReference type="EC" id="2.7.13.3"/>
    </reaction>
</comment>
<evidence type="ECO:0000256" key="6">
    <source>
        <dbReference type="ARBA" id="ARBA00023012"/>
    </source>
</evidence>
<dbReference type="InterPro" id="IPR036097">
    <property type="entry name" value="HisK_dim/P_sf"/>
</dbReference>
<evidence type="ECO:0000256" key="2">
    <source>
        <dbReference type="ARBA" id="ARBA00012438"/>
    </source>
</evidence>
<dbReference type="PANTHER" id="PTHR43711">
    <property type="entry name" value="TWO-COMPONENT HISTIDINE KINASE"/>
    <property type="match status" value="1"/>
</dbReference>
<dbReference type="SMART" id="SM00388">
    <property type="entry name" value="HisKA"/>
    <property type="match status" value="1"/>
</dbReference>
<dbReference type="InterPro" id="IPR036890">
    <property type="entry name" value="HATPase_C_sf"/>
</dbReference>
<proteinExistence type="predicted"/>
<keyword evidence="4" id="KW-0808">Transferase</keyword>
<dbReference type="InterPro" id="IPR005467">
    <property type="entry name" value="His_kinase_dom"/>
</dbReference>
<evidence type="ECO:0000256" key="3">
    <source>
        <dbReference type="ARBA" id="ARBA00022553"/>
    </source>
</evidence>
<keyword evidence="6" id="KW-0902">Two-component regulatory system</keyword>
<sequence>MTIKEIRTKNKANIPAAVRGVVTAMDVVRIYVQDETGAIGVIRAAVFQPVAPGDYVEIKGTTTGQGAGLGLNGLSLTKTGIAALPATKTFTGEQLDASESQHQRVRVTGTVHEVGVSSGMLVLQVQSGSASFIAMWPGYQPHSETRVLAPRMDLMDADVELVGAAVPQFSQAGYRNGFRLIMASADPEDLKVLKNGSPDIFTRPLRTLESFRGMTSHQNQRHLIKGVVTYWSDAGWFHLQDETGTARVNNADFMPQQIGWLYRSDRSEPQLSPGDIVEVVGMPEVKSTGSISFTRCEWRQTGHAEPPPFLAASASAIIKGGYDGRPVSVTGRVVDVDISTDYQGFAVHTFWMQSEGVDFSAIVQMRRKAKAPVKVGDYAHMTGVVTTAPNVVGRTPFRINLNDMESIHSLPPPPAWRSAKVIRWVLVGAAVLGFGVMWIFVLRRQVAQQTAQLRKNAFQLQEQLDQEKELSEMKSRFVFTVSHEFRNPLAIIMSCSDVLQRAKGKLTPEEHERQISGIQLNVRRMADMMEEVLLLGRAEAGRLPCNPEPVNMQSFCQRLVDQIRSVSDARCPIELCVEKTLPNLMLDTSMLHHILGNLISNAVKYSPPGLCVDVNVCLDDIGVCFTIHDQGMGVPTMDRPRIFEPFHRGSNVGETAGTGLGLAIAERCARAHGGSITCESDPGDGTTFCVHLPATIATTKPSLAPS</sequence>
<name>A0A512M3H4_9BACT</name>
<dbReference type="SMART" id="SM00387">
    <property type="entry name" value="HATPase_c"/>
    <property type="match status" value="1"/>
</dbReference>
<evidence type="ECO:0000256" key="7">
    <source>
        <dbReference type="SAM" id="Phobius"/>
    </source>
</evidence>
<dbReference type="InterPro" id="IPR003594">
    <property type="entry name" value="HATPase_dom"/>
</dbReference>
<keyword evidence="10" id="KW-1185">Reference proteome</keyword>
<dbReference type="PANTHER" id="PTHR43711:SF26">
    <property type="entry name" value="SENSOR HISTIDINE KINASE RCSC"/>
    <property type="match status" value="1"/>
</dbReference>
<keyword evidence="3" id="KW-0597">Phosphoprotein</keyword>
<dbReference type="FunFam" id="3.30.565.10:FF:000006">
    <property type="entry name" value="Sensor histidine kinase WalK"/>
    <property type="match status" value="1"/>
</dbReference>
<dbReference type="InterPro" id="IPR050736">
    <property type="entry name" value="Sensor_HK_Regulatory"/>
</dbReference>
<keyword evidence="5" id="KW-0418">Kinase</keyword>
<keyword evidence="7" id="KW-0472">Membrane</keyword>
<dbReference type="EMBL" id="BKAG01000002">
    <property type="protein sequence ID" value="GEP41273.1"/>
    <property type="molecule type" value="Genomic_DNA"/>
</dbReference>
<dbReference type="SUPFAM" id="SSF55874">
    <property type="entry name" value="ATPase domain of HSP90 chaperone/DNA topoisomerase II/histidine kinase"/>
    <property type="match status" value="1"/>
</dbReference>
<dbReference type="Proteomes" id="UP000321577">
    <property type="component" value="Unassembled WGS sequence"/>
</dbReference>
<dbReference type="InterPro" id="IPR003661">
    <property type="entry name" value="HisK_dim/P_dom"/>
</dbReference>
<organism evidence="9 10">
    <name type="scientific">Brevifollis gellanilyticus</name>
    <dbReference type="NCBI Taxonomy" id="748831"/>
    <lineage>
        <taxon>Bacteria</taxon>
        <taxon>Pseudomonadati</taxon>
        <taxon>Verrucomicrobiota</taxon>
        <taxon>Verrucomicrobiia</taxon>
        <taxon>Verrucomicrobiales</taxon>
        <taxon>Verrucomicrobiaceae</taxon>
    </lineage>
</organism>
<feature type="transmembrane region" description="Helical" evidence="7">
    <location>
        <begin position="421"/>
        <end position="442"/>
    </location>
</feature>
<keyword evidence="7" id="KW-1133">Transmembrane helix</keyword>
<dbReference type="PRINTS" id="PR00344">
    <property type="entry name" value="BCTRLSENSOR"/>
</dbReference>
<dbReference type="SUPFAM" id="SSF47384">
    <property type="entry name" value="Homodimeric domain of signal transducing histidine kinase"/>
    <property type="match status" value="1"/>
</dbReference>
<dbReference type="CDD" id="cd00082">
    <property type="entry name" value="HisKA"/>
    <property type="match status" value="1"/>
</dbReference>
<dbReference type="InterPro" id="IPR004358">
    <property type="entry name" value="Sig_transdc_His_kin-like_C"/>
</dbReference>
<dbReference type="PROSITE" id="PS50109">
    <property type="entry name" value="HIS_KIN"/>
    <property type="match status" value="1"/>
</dbReference>
<comment type="caution">
    <text evidence="9">The sequence shown here is derived from an EMBL/GenBank/DDBJ whole genome shotgun (WGS) entry which is preliminary data.</text>
</comment>
<dbReference type="CDD" id="cd00075">
    <property type="entry name" value="HATPase"/>
    <property type="match status" value="1"/>
</dbReference>
<gene>
    <name evidence="9" type="ORF">BGE01nite_05640</name>
</gene>